<dbReference type="PROSITE" id="PS00819">
    <property type="entry name" value="DPS_2"/>
    <property type="match status" value="1"/>
</dbReference>
<dbReference type="EMBL" id="FOSJ01000007">
    <property type="protein sequence ID" value="SFK04085.1"/>
    <property type="molecule type" value="Genomic_DNA"/>
</dbReference>
<evidence type="ECO:0000313" key="4">
    <source>
        <dbReference type="EMBL" id="SFK04085.1"/>
    </source>
</evidence>
<dbReference type="CDD" id="cd01043">
    <property type="entry name" value="DPS"/>
    <property type="match status" value="1"/>
</dbReference>
<dbReference type="PIRSF" id="PIRSF005900">
    <property type="entry name" value="Dps"/>
    <property type="match status" value="1"/>
</dbReference>
<dbReference type="STRING" id="258723.GCA_900169305_02115"/>
<evidence type="ECO:0000256" key="1">
    <source>
        <dbReference type="ARBA" id="ARBA00009497"/>
    </source>
</evidence>
<proteinExistence type="inferred from homology"/>
<dbReference type="GO" id="GO:0008199">
    <property type="term" value="F:ferric iron binding"/>
    <property type="evidence" value="ECO:0007669"/>
    <property type="project" value="InterPro"/>
</dbReference>
<sequence length="156" mass="17972">MANEKVKEYLNTLVATQGLFYVKLHQAHWYIKGPNFFSLHPKLEELYDDLTVQMDDMAERLLAIGGEPYSTLKEFIDHSLIKESIDDKNLSEKEMIQSVITDFEILRDELSSGIKLTDEENDGVSNDLLISQKTEVDKTIWMLQAYMGHSALEDKK</sequence>
<dbReference type="OrthoDB" id="9797023at2"/>
<dbReference type="Pfam" id="PF00210">
    <property type="entry name" value="Ferritin"/>
    <property type="match status" value="1"/>
</dbReference>
<dbReference type="InterPro" id="IPR023188">
    <property type="entry name" value="DPS_DNA-bd_CS"/>
</dbReference>
<dbReference type="PROSITE" id="PS00818">
    <property type="entry name" value="DPS_1"/>
    <property type="match status" value="1"/>
</dbReference>
<evidence type="ECO:0000313" key="5">
    <source>
        <dbReference type="Proteomes" id="UP000199589"/>
    </source>
</evidence>
<feature type="domain" description="Ferritin/DPS" evidence="3">
    <location>
        <begin position="8"/>
        <end position="148"/>
    </location>
</feature>
<evidence type="ECO:0000256" key="2">
    <source>
        <dbReference type="RuleBase" id="RU003875"/>
    </source>
</evidence>
<keyword evidence="4" id="KW-0238">DNA-binding</keyword>
<dbReference type="RefSeq" id="WP_091896169.1">
    <property type="nucleotide sequence ID" value="NZ_FOSJ01000007.1"/>
</dbReference>
<protein>
    <submittedName>
        <fullName evidence="4">Starvation-inducible DNA-binding protein</fullName>
    </submittedName>
</protein>
<dbReference type="PANTHER" id="PTHR42932">
    <property type="entry name" value="GENERAL STRESS PROTEIN 20U"/>
    <property type="match status" value="1"/>
</dbReference>
<dbReference type="PRINTS" id="PR01346">
    <property type="entry name" value="HELNAPAPROT"/>
</dbReference>
<dbReference type="Gene3D" id="1.20.1260.10">
    <property type="match status" value="1"/>
</dbReference>
<dbReference type="PANTHER" id="PTHR42932:SF1">
    <property type="entry name" value="GENERAL STRESS PROTEIN 20U"/>
    <property type="match status" value="1"/>
</dbReference>
<dbReference type="GO" id="GO:0016722">
    <property type="term" value="F:oxidoreductase activity, acting on metal ions"/>
    <property type="evidence" value="ECO:0007669"/>
    <property type="project" value="InterPro"/>
</dbReference>
<comment type="similarity">
    <text evidence="1 2">Belongs to the Dps family.</text>
</comment>
<dbReference type="SUPFAM" id="SSF47240">
    <property type="entry name" value="Ferritin-like"/>
    <property type="match status" value="1"/>
</dbReference>
<dbReference type="InterPro" id="IPR012347">
    <property type="entry name" value="Ferritin-like"/>
</dbReference>
<dbReference type="Proteomes" id="UP000199589">
    <property type="component" value="Unassembled WGS sequence"/>
</dbReference>
<accession>A0A1I3W9B3</accession>
<dbReference type="InterPro" id="IPR008331">
    <property type="entry name" value="Ferritin_DPS_dom"/>
</dbReference>
<dbReference type="GO" id="GO:0003677">
    <property type="term" value="F:DNA binding"/>
    <property type="evidence" value="ECO:0007669"/>
    <property type="project" value="UniProtKB-KW"/>
</dbReference>
<dbReference type="InterPro" id="IPR009078">
    <property type="entry name" value="Ferritin-like_SF"/>
</dbReference>
<keyword evidence="5" id="KW-1185">Reference proteome</keyword>
<organism evidence="4 5">
    <name type="scientific">Marinilactibacillus piezotolerans</name>
    <dbReference type="NCBI Taxonomy" id="258723"/>
    <lineage>
        <taxon>Bacteria</taxon>
        <taxon>Bacillati</taxon>
        <taxon>Bacillota</taxon>
        <taxon>Bacilli</taxon>
        <taxon>Lactobacillales</taxon>
        <taxon>Carnobacteriaceae</taxon>
        <taxon>Marinilactibacillus</taxon>
    </lineage>
</organism>
<evidence type="ECO:0000259" key="3">
    <source>
        <dbReference type="Pfam" id="PF00210"/>
    </source>
</evidence>
<name>A0A1I3W9B3_9LACT</name>
<dbReference type="AlphaFoldDB" id="A0A1I3W9B3"/>
<gene>
    <name evidence="4" type="ORF">SAMN04488569_100731</name>
</gene>
<reference evidence="5" key="1">
    <citation type="submission" date="2016-10" db="EMBL/GenBank/DDBJ databases">
        <authorList>
            <person name="Varghese N."/>
            <person name="Submissions S."/>
        </authorList>
    </citation>
    <scope>NUCLEOTIDE SEQUENCE [LARGE SCALE GENOMIC DNA]</scope>
    <source>
        <strain evidence="5">DSM 16108</strain>
    </source>
</reference>
<dbReference type="InterPro" id="IPR002177">
    <property type="entry name" value="DPS_DNA-bd"/>
</dbReference>